<dbReference type="PANTHER" id="PTHR32133:SF386">
    <property type="entry name" value="F-BOX DOMAIN-CONTAINING PROTEIN"/>
    <property type="match status" value="1"/>
</dbReference>
<dbReference type="SUPFAM" id="SSF81383">
    <property type="entry name" value="F-box domain"/>
    <property type="match status" value="1"/>
</dbReference>
<proteinExistence type="predicted"/>
<dbReference type="Gene3D" id="1.20.1280.50">
    <property type="match status" value="1"/>
</dbReference>
<accession>A0A835F924</accession>
<dbReference type="CDD" id="cd09917">
    <property type="entry name" value="F-box_SF"/>
    <property type="match status" value="1"/>
</dbReference>
<evidence type="ECO:0000313" key="2">
    <source>
        <dbReference type="EMBL" id="KAF8731957.1"/>
    </source>
</evidence>
<keyword evidence="3" id="KW-1185">Reference proteome</keyword>
<sequence length="387" mass="43724">MAGRLSDELLEEILFRLAPDDPVSLVRAAAVCPRWRRVVSTPGFRRGFAQRHRTAPMLGFFANMRDWDEDREVDDDDYESYDYVARFVRATRFYPCRGERRDFRALDARHGRVLLASMPWEPGLKVQGLEVWDLVTDELWELPDVPHAHSPTSWNAAVVCGAHGVCDHLDCRRKPFLVVFLDSRPKKKMHLSVYSSEAGTWSEPTYGPTSPTNGVEMVPPALVGNALHFLIDATYVILKYDLATRTVSTIFLPDDFITDFAALTTTEDGRLGFARVEKRTAKDNRFTVTCILGHWSMETGPEGHVLWTQDRSIVLETLLNVDACSIRNDYVAFAHGVGVFFVGTDVEWFSIDLKSGRVRKENYGDGFNYGVVPYTSFYTPGIALLGP</sequence>
<feature type="domain" description="F-box" evidence="1">
    <location>
        <begin position="4"/>
        <end position="45"/>
    </location>
</feature>
<dbReference type="EMBL" id="JACEFO010001605">
    <property type="protein sequence ID" value="KAF8731957.1"/>
    <property type="molecule type" value="Genomic_DNA"/>
</dbReference>
<dbReference type="OrthoDB" id="628792at2759"/>
<dbReference type="Pfam" id="PF00646">
    <property type="entry name" value="F-box"/>
    <property type="match status" value="1"/>
</dbReference>
<comment type="caution">
    <text evidence="2">The sequence shown here is derived from an EMBL/GenBank/DDBJ whole genome shotgun (WGS) entry which is preliminary data.</text>
</comment>
<evidence type="ECO:0000313" key="3">
    <source>
        <dbReference type="Proteomes" id="UP000636709"/>
    </source>
</evidence>
<evidence type="ECO:0000259" key="1">
    <source>
        <dbReference type="Pfam" id="PF00646"/>
    </source>
</evidence>
<dbReference type="InterPro" id="IPR001810">
    <property type="entry name" value="F-box_dom"/>
</dbReference>
<dbReference type="AlphaFoldDB" id="A0A835F924"/>
<organism evidence="2 3">
    <name type="scientific">Digitaria exilis</name>
    <dbReference type="NCBI Taxonomy" id="1010633"/>
    <lineage>
        <taxon>Eukaryota</taxon>
        <taxon>Viridiplantae</taxon>
        <taxon>Streptophyta</taxon>
        <taxon>Embryophyta</taxon>
        <taxon>Tracheophyta</taxon>
        <taxon>Spermatophyta</taxon>
        <taxon>Magnoliopsida</taxon>
        <taxon>Liliopsida</taxon>
        <taxon>Poales</taxon>
        <taxon>Poaceae</taxon>
        <taxon>PACMAD clade</taxon>
        <taxon>Panicoideae</taxon>
        <taxon>Panicodae</taxon>
        <taxon>Paniceae</taxon>
        <taxon>Anthephorinae</taxon>
        <taxon>Digitaria</taxon>
    </lineage>
</organism>
<protein>
    <recommendedName>
        <fullName evidence="1">F-box domain-containing protein</fullName>
    </recommendedName>
</protein>
<reference evidence="2" key="1">
    <citation type="submission" date="2020-07" db="EMBL/GenBank/DDBJ databases">
        <title>Genome sequence and genetic diversity analysis of an under-domesticated orphan crop, white fonio (Digitaria exilis).</title>
        <authorList>
            <person name="Bennetzen J.L."/>
            <person name="Chen S."/>
            <person name="Ma X."/>
            <person name="Wang X."/>
            <person name="Yssel A.E.J."/>
            <person name="Chaluvadi S.R."/>
            <person name="Johnson M."/>
            <person name="Gangashetty P."/>
            <person name="Hamidou F."/>
            <person name="Sanogo M.D."/>
            <person name="Zwaenepoel A."/>
            <person name="Wallace J."/>
            <person name="Van De Peer Y."/>
            <person name="Van Deynze A."/>
        </authorList>
    </citation>
    <scope>NUCLEOTIDE SEQUENCE</scope>
    <source>
        <tissue evidence="2">Leaves</tissue>
    </source>
</reference>
<dbReference type="PANTHER" id="PTHR32133">
    <property type="entry name" value="OS07G0120400 PROTEIN"/>
    <property type="match status" value="1"/>
</dbReference>
<gene>
    <name evidence="2" type="ORF">HU200_015907</name>
</gene>
<name>A0A835F924_9POAL</name>
<dbReference type="Proteomes" id="UP000636709">
    <property type="component" value="Unassembled WGS sequence"/>
</dbReference>
<dbReference type="InterPro" id="IPR036047">
    <property type="entry name" value="F-box-like_dom_sf"/>
</dbReference>